<dbReference type="Pfam" id="PF24175">
    <property type="entry name" value="SU10_adaptor"/>
    <property type="match status" value="1"/>
</dbReference>
<accession>A0A6M3J2A8</accession>
<organism evidence="1">
    <name type="scientific">viral metagenome</name>
    <dbReference type="NCBI Taxonomy" id="1070528"/>
    <lineage>
        <taxon>unclassified sequences</taxon>
        <taxon>metagenomes</taxon>
        <taxon>organismal metagenomes</taxon>
    </lineage>
</organism>
<proteinExistence type="predicted"/>
<name>A0A6M3J2A8_9ZZZZ</name>
<evidence type="ECO:0000313" key="1">
    <source>
        <dbReference type="EMBL" id="QJA63754.1"/>
    </source>
</evidence>
<reference evidence="1" key="1">
    <citation type="submission" date="2020-03" db="EMBL/GenBank/DDBJ databases">
        <title>The deep terrestrial virosphere.</title>
        <authorList>
            <person name="Holmfeldt K."/>
            <person name="Nilsson E."/>
            <person name="Simone D."/>
            <person name="Lopez-Fernandez M."/>
            <person name="Wu X."/>
            <person name="de Brujin I."/>
            <person name="Lundin D."/>
            <person name="Andersson A."/>
            <person name="Bertilsson S."/>
            <person name="Dopson M."/>
        </authorList>
    </citation>
    <scope>NUCLEOTIDE SEQUENCE</scope>
    <source>
        <strain evidence="1">MM415B00578</strain>
    </source>
</reference>
<dbReference type="AlphaFoldDB" id="A0A6M3J2A8"/>
<gene>
    <name evidence="1" type="ORF">MM415B00578_0008</name>
</gene>
<protein>
    <submittedName>
        <fullName evidence="1">Uncharacterized protein</fullName>
    </submittedName>
</protein>
<sequence length="230" mass="25828">MTPDYILTIALRRSGYHNPTPEQKTNARDYLNMIKTELEGETTWRFLYKVGSITTVAAQREYSLASDVLEPGGFFDYTNGRPISTVHPSDVDDADPDQDFDGEPGRVALTSLNTTTGYWQVDLYPTPDTAGDEIKYRYYATLADLVAGDDDTDLAPKYPRYIQAPLLWGTCGMYKGEKENDSEAFEWQRYSASKKNALAINRRLAVPQRIQMPSSVDTSSFLIHGAVQVD</sequence>
<dbReference type="InterPro" id="IPR056209">
    <property type="entry name" value="SU10_adaptor"/>
</dbReference>
<dbReference type="EMBL" id="MT141505">
    <property type="protein sequence ID" value="QJA63754.1"/>
    <property type="molecule type" value="Genomic_DNA"/>
</dbReference>